<name>A0A8T2WMS1_POPDE</name>
<evidence type="ECO:0000256" key="1">
    <source>
        <dbReference type="ARBA" id="ARBA00008668"/>
    </source>
</evidence>
<keyword evidence="3" id="KW-1185">Reference proteome</keyword>
<feature type="non-terminal residue" evidence="2">
    <location>
        <position position="1"/>
    </location>
</feature>
<protein>
    <submittedName>
        <fullName evidence="2">Uncharacterized protein</fullName>
    </submittedName>
</protein>
<comment type="caution">
    <text evidence="2">The sequence shown here is derived from an EMBL/GenBank/DDBJ whole genome shotgun (WGS) entry which is preliminary data.</text>
</comment>
<gene>
    <name evidence="2" type="ORF">H0E87_029513</name>
</gene>
<proteinExistence type="inferred from homology"/>
<dbReference type="InterPro" id="IPR051238">
    <property type="entry name" value="GDSL_esterase/lipase"/>
</dbReference>
<dbReference type="PANTHER" id="PTHR45650">
    <property type="entry name" value="GDSL-LIKE LIPASE/ACYLHYDROLASE-RELATED"/>
    <property type="match status" value="1"/>
</dbReference>
<dbReference type="EMBL" id="JACEGQ020000018">
    <property type="protein sequence ID" value="KAH8482070.1"/>
    <property type="molecule type" value="Genomic_DNA"/>
</dbReference>
<dbReference type="AlphaFoldDB" id="A0A8T2WMS1"/>
<evidence type="ECO:0000313" key="3">
    <source>
        <dbReference type="Proteomes" id="UP000807159"/>
    </source>
</evidence>
<organism evidence="2 3">
    <name type="scientific">Populus deltoides</name>
    <name type="common">Eastern poplar</name>
    <name type="synonym">Eastern cottonwood</name>
    <dbReference type="NCBI Taxonomy" id="3696"/>
    <lineage>
        <taxon>Eukaryota</taxon>
        <taxon>Viridiplantae</taxon>
        <taxon>Streptophyta</taxon>
        <taxon>Embryophyta</taxon>
        <taxon>Tracheophyta</taxon>
        <taxon>Spermatophyta</taxon>
        <taxon>Magnoliopsida</taxon>
        <taxon>eudicotyledons</taxon>
        <taxon>Gunneridae</taxon>
        <taxon>Pentapetalae</taxon>
        <taxon>rosids</taxon>
        <taxon>fabids</taxon>
        <taxon>Malpighiales</taxon>
        <taxon>Salicaceae</taxon>
        <taxon>Saliceae</taxon>
        <taxon>Populus</taxon>
    </lineage>
</organism>
<accession>A0A8T2WMS1</accession>
<reference evidence="2" key="1">
    <citation type="journal article" date="2021" name="J. Hered.">
        <title>Genome Assembly of Salicaceae Populus deltoides (Eastern Cottonwood) I-69 Based on Nanopore Sequencing and Hi-C Technologies.</title>
        <authorList>
            <person name="Bai S."/>
            <person name="Wu H."/>
            <person name="Zhang J."/>
            <person name="Pan Z."/>
            <person name="Zhao W."/>
            <person name="Li Z."/>
            <person name="Tong C."/>
        </authorList>
    </citation>
    <scope>NUCLEOTIDE SEQUENCE</scope>
    <source>
        <tissue evidence="2">Leaf</tissue>
    </source>
</reference>
<comment type="similarity">
    <text evidence="1">Belongs to the 'GDSL' lipolytic enzyme family.</text>
</comment>
<dbReference type="Proteomes" id="UP000807159">
    <property type="component" value="Chromosome 18"/>
</dbReference>
<sequence length="108" mass="12384">ASSCAYKLNDDVQIFNDKLQELLRKLNKRHTDAVFTYINSYEIDSDDQTNTGFTHTRKSCCEVEPGSVPTPIAYKRQSPKDAYPYDISELVKLKFDDSDAYDINHAQL</sequence>
<dbReference type="PANTHER" id="PTHR45650:SF9">
    <property type="entry name" value="SGNH HYDROLASE-TYPE ESTERASE DOMAIN-CONTAINING PROTEIN"/>
    <property type="match status" value="1"/>
</dbReference>
<evidence type="ECO:0000313" key="2">
    <source>
        <dbReference type="EMBL" id="KAH8482070.1"/>
    </source>
</evidence>